<proteinExistence type="predicted"/>
<keyword evidence="3" id="KW-1185">Reference proteome</keyword>
<gene>
    <name evidence="2" type="primary">spoIIIAF</name>
    <name evidence="2" type="ORF">ACFFMS_27095</name>
</gene>
<dbReference type="Proteomes" id="UP001589609">
    <property type="component" value="Unassembled WGS sequence"/>
</dbReference>
<feature type="transmembrane region" description="Helical" evidence="1">
    <location>
        <begin position="36"/>
        <end position="54"/>
    </location>
</feature>
<protein>
    <submittedName>
        <fullName evidence="2">Stage III sporulation protein AF</fullName>
    </submittedName>
</protein>
<dbReference type="RefSeq" id="WP_379951973.1">
    <property type="nucleotide sequence ID" value="NZ_JBHMAF010000196.1"/>
</dbReference>
<dbReference type="EMBL" id="JBHMAF010000196">
    <property type="protein sequence ID" value="MFB9761899.1"/>
    <property type="molecule type" value="Genomic_DNA"/>
</dbReference>
<evidence type="ECO:0000313" key="2">
    <source>
        <dbReference type="EMBL" id="MFB9761899.1"/>
    </source>
</evidence>
<comment type="caution">
    <text evidence="2">The sequence shown here is derived from an EMBL/GenBank/DDBJ whole genome shotgun (WGS) entry which is preliminary data.</text>
</comment>
<dbReference type="Pfam" id="PF09581">
    <property type="entry name" value="Spore_III_AF"/>
    <property type="match status" value="1"/>
</dbReference>
<name>A0ABV5WMK5_9BACI</name>
<keyword evidence="1" id="KW-1133">Transmembrane helix</keyword>
<evidence type="ECO:0000313" key="3">
    <source>
        <dbReference type="Proteomes" id="UP001589609"/>
    </source>
</evidence>
<keyword evidence="1" id="KW-0812">Transmembrane</keyword>
<keyword evidence="1" id="KW-0472">Membrane</keyword>
<reference evidence="2 3" key="1">
    <citation type="submission" date="2024-09" db="EMBL/GenBank/DDBJ databases">
        <authorList>
            <person name="Sun Q."/>
            <person name="Mori K."/>
        </authorList>
    </citation>
    <scope>NUCLEOTIDE SEQUENCE [LARGE SCALE GENOMIC DNA]</scope>
    <source>
        <strain evidence="2 3">JCM 11201</strain>
    </source>
</reference>
<sequence>MEFVTEWVRNIIIFLLLATVLHMILPRSSMQKYVKFVVSLLLIVLILSPLFQLLKADVPELIDKLSRQPYGTDGEIENLIDKKKKEIQASQRAYILEQMAVQMKKEVAQKLQDEYGVTIANLHLVVPEDKQDVTSQQDVQSVSVTVSEEEPQRSGAVEAVKPIEVDTSTPYESRIDNDASQDIQKFLAQEWQLEKNKVQVYTEGGTGKANE</sequence>
<evidence type="ECO:0000256" key="1">
    <source>
        <dbReference type="SAM" id="Phobius"/>
    </source>
</evidence>
<dbReference type="NCBIfam" id="TIGR02896">
    <property type="entry name" value="spore_III_AF"/>
    <property type="match status" value="1"/>
</dbReference>
<accession>A0ABV5WMK5</accession>
<dbReference type="InterPro" id="IPR014245">
    <property type="entry name" value="Spore_III_AF"/>
</dbReference>
<feature type="transmembrane region" description="Helical" evidence="1">
    <location>
        <begin position="6"/>
        <end position="24"/>
    </location>
</feature>
<organism evidence="2 3">
    <name type="scientific">Ectobacillus funiculus</name>
    <dbReference type="NCBI Taxonomy" id="137993"/>
    <lineage>
        <taxon>Bacteria</taxon>
        <taxon>Bacillati</taxon>
        <taxon>Bacillota</taxon>
        <taxon>Bacilli</taxon>
        <taxon>Bacillales</taxon>
        <taxon>Bacillaceae</taxon>
        <taxon>Ectobacillus</taxon>
    </lineage>
</organism>